<keyword evidence="2" id="KW-1185">Reference proteome</keyword>
<dbReference type="EMBL" id="JACEIK010001696">
    <property type="protein sequence ID" value="MCD7471542.1"/>
    <property type="molecule type" value="Genomic_DNA"/>
</dbReference>
<dbReference type="Proteomes" id="UP000823775">
    <property type="component" value="Unassembled WGS sequence"/>
</dbReference>
<name>A0ABS8TLY0_DATST</name>
<accession>A0ABS8TLY0</accession>
<proteinExistence type="predicted"/>
<gene>
    <name evidence="1" type="ORF">HAX54_012035</name>
</gene>
<sequence>MRRFGAKEVEPHGLTWFNTQKEAKYAPENCIDEGCLALKFPVIRDKIHELGADYIFNEPERCNLTLVREFYTNWETSFEESTK</sequence>
<evidence type="ECO:0000313" key="2">
    <source>
        <dbReference type="Proteomes" id="UP000823775"/>
    </source>
</evidence>
<comment type="caution">
    <text evidence="1">The sequence shown here is derived from an EMBL/GenBank/DDBJ whole genome shotgun (WGS) entry which is preliminary data.</text>
</comment>
<evidence type="ECO:0000313" key="1">
    <source>
        <dbReference type="EMBL" id="MCD7471542.1"/>
    </source>
</evidence>
<protein>
    <submittedName>
        <fullName evidence="1">Uncharacterized protein</fullName>
    </submittedName>
</protein>
<reference evidence="1 2" key="1">
    <citation type="journal article" date="2021" name="BMC Genomics">
        <title>Datura genome reveals duplications of psychoactive alkaloid biosynthetic genes and high mutation rate following tissue culture.</title>
        <authorList>
            <person name="Rajewski A."/>
            <person name="Carter-House D."/>
            <person name="Stajich J."/>
            <person name="Litt A."/>
        </authorList>
    </citation>
    <scope>NUCLEOTIDE SEQUENCE [LARGE SCALE GENOMIC DNA]</scope>
    <source>
        <strain evidence="1">AR-01</strain>
    </source>
</reference>
<feature type="non-terminal residue" evidence="1">
    <location>
        <position position="83"/>
    </location>
</feature>
<organism evidence="1 2">
    <name type="scientific">Datura stramonium</name>
    <name type="common">Jimsonweed</name>
    <name type="synonym">Common thornapple</name>
    <dbReference type="NCBI Taxonomy" id="4076"/>
    <lineage>
        <taxon>Eukaryota</taxon>
        <taxon>Viridiplantae</taxon>
        <taxon>Streptophyta</taxon>
        <taxon>Embryophyta</taxon>
        <taxon>Tracheophyta</taxon>
        <taxon>Spermatophyta</taxon>
        <taxon>Magnoliopsida</taxon>
        <taxon>eudicotyledons</taxon>
        <taxon>Gunneridae</taxon>
        <taxon>Pentapetalae</taxon>
        <taxon>asterids</taxon>
        <taxon>lamiids</taxon>
        <taxon>Solanales</taxon>
        <taxon>Solanaceae</taxon>
        <taxon>Solanoideae</taxon>
        <taxon>Datureae</taxon>
        <taxon>Datura</taxon>
    </lineage>
</organism>